<gene>
    <name evidence="2" type="ORF">QYE76_020860</name>
</gene>
<feature type="region of interest" description="Disordered" evidence="1">
    <location>
        <begin position="84"/>
        <end position="129"/>
    </location>
</feature>
<dbReference type="EMBL" id="JAUUTY010000006">
    <property type="protein sequence ID" value="KAK1615343.1"/>
    <property type="molecule type" value="Genomic_DNA"/>
</dbReference>
<reference evidence="2" key="1">
    <citation type="submission" date="2023-07" db="EMBL/GenBank/DDBJ databases">
        <title>A chromosome-level genome assembly of Lolium multiflorum.</title>
        <authorList>
            <person name="Chen Y."/>
            <person name="Copetti D."/>
            <person name="Kolliker R."/>
            <person name="Studer B."/>
        </authorList>
    </citation>
    <scope>NUCLEOTIDE SEQUENCE</scope>
    <source>
        <strain evidence="2">02402/16</strain>
        <tissue evidence="2">Leaf</tissue>
    </source>
</reference>
<sequence length="413" mass="46680">MENYSLLMGDSGDEDGGGVDGEAFRGTSPSRRCAGTETPVPQILASRWRRLGRYVWDVAPPHSTAAAPHDSPEPRILELAQVAPHPVRCSSPNSGCRPRRRSSESRMSSGDEFVDVDLSDSSSSDDSNLDELLQDDEMEATMLLLSVKELEDRAKLLNRRRGSVFGRNHIQRNRLLGHEQLMEDYFAEVPTYPPHLFHRRYLMRRSLFVRIVKAGEANSNYFKQLRNAIGVMGFSAFQKISAAMRLIAYGIHADYTDEYLRIGEDTTSESVRMFARLIIKLFGSTYLRAPNEDDTKRLMEINEKTGWSGMLGSLDCLHWTWKNCPKAWHGQYYGKSKGATIVLEVVASQDLWIWHCFFGLPGTFNDINVLQRTPLFAKLANGEAPTCNYKVMNNEYTMGYCYHQILAKSGDGP</sequence>
<proteinExistence type="predicted"/>
<feature type="region of interest" description="Disordered" evidence="1">
    <location>
        <begin position="1"/>
        <end position="39"/>
    </location>
</feature>
<organism evidence="2 3">
    <name type="scientific">Lolium multiflorum</name>
    <name type="common">Italian ryegrass</name>
    <name type="synonym">Lolium perenne subsp. multiflorum</name>
    <dbReference type="NCBI Taxonomy" id="4521"/>
    <lineage>
        <taxon>Eukaryota</taxon>
        <taxon>Viridiplantae</taxon>
        <taxon>Streptophyta</taxon>
        <taxon>Embryophyta</taxon>
        <taxon>Tracheophyta</taxon>
        <taxon>Spermatophyta</taxon>
        <taxon>Magnoliopsida</taxon>
        <taxon>Liliopsida</taxon>
        <taxon>Poales</taxon>
        <taxon>Poaceae</taxon>
        <taxon>BOP clade</taxon>
        <taxon>Pooideae</taxon>
        <taxon>Poodae</taxon>
        <taxon>Poeae</taxon>
        <taxon>Poeae Chloroplast Group 2 (Poeae type)</taxon>
        <taxon>Loliodinae</taxon>
        <taxon>Loliinae</taxon>
        <taxon>Lolium</taxon>
    </lineage>
</organism>
<keyword evidence="3" id="KW-1185">Reference proteome</keyword>
<dbReference type="AlphaFoldDB" id="A0AAD8R9P4"/>
<evidence type="ECO:0000313" key="2">
    <source>
        <dbReference type="EMBL" id="KAK1615343.1"/>
    </source>
</evidence>
<dbReference type="Proteomes" id="UP001231189">
    <property type="component" value="Unassembled WGS sequence"/>
</dbReference>
<evidence type="ECO:0000256" key="1">
    <source>
        <dbReference type="SAM" id="MobiDB-lite"/>
    </source>
</evidence>
<protein>
    <submittedName>
        <fullName evidence="2">Uncharacterized protein</fullName>
    </submittedName>
</protein>
<name>A0AAD8R9P4_LOLMU</name>
<dbReference type="Pfam" id="PF04827">
    <property type="entry name" value="Plant_tran"/>
    <property type="match status" value="1"/>
</dbReference>
<dbReference type="PANTHER" id="PTHR47150">
    <property type="entry name" value="OS12G0169200 PROTEIN"/>
    <property type="match status" value="1"/>
</dbReference>
<accession>A0AAD8R9P4</accession>
<dbReference type="InterPro" id="IPR006912">
    <property type="entry name" value="Harbinger_derived_prot"/>
</dbReference>
<dbReference type="PANTHER" id="PTHR47150:SF6">
    <property type="entry name" value="OS01G0872900 PROTEIN"/>
    <property type="match status" value="1"/>
</dbReference>
<evidence type="ECO:0000313" key="3">
    <source>
        <dbReference type="Proteomes" id="UP001231189"/>
    </source>
</evidence>
<comment type="caution">
    <text evidence="2">The sequence shown here is derived from an EMBL/GenBank/DDBJ whole genome shotgun (WGS) entry which is preliminary data.</text>
</comment>